<dbReference type="InterPro" id="IPR029026">
    <property type="entry name" value="tRNA_m1G_MTases_N"/>
</dbReference>
<dbReference type="AlphaFoldDB" id="A0A809S1N7"/>
<comment type="subunit">
    <text evidence="6">Homodimer.</text>
</comment>
<name>A0A809S1N7_9PROT</name>
<keyword evidence="2 6" id="KW-0489">Methyltransferase</keyword>
<evidence type="ECO:0000256" key="3">
    <source>
        <dbReference type="ARBA" id="ARBA00022679"/>
    </source>
</evidence>
<evidence type="ECO:0000313" key="7">
    <source>
        <dbReference type="EMBL" id="BBO19451.1"/>
    </source>
</evidence>
<dbReference type="HAMAP" id="MF_00658">
    <property type="entry name" value="23SrRNA_methyltr_H"/>
    <property type="match status" value="1"/>
</dbReference>
<feature type="binding site" evidence="6">
    <location>
        <position position="104"/>
    </location>
    <ligand>
        <name>S-adenosyl-L-methionine</name>
        <dbReference type="ChEBI" id="CHEBI:59789"/>
    </ligand>
</feature>
<keyword evidence="3 6" id="KW-0808">Transferase</keyword>
<proteinExistence type="inferred from homology"/>
<dbReference type="CDD" id="cd18081">
    <property type="entry name" value="RlmH-like"/>
    <property type="match status" value="1"/>
</dbReference>
<dbReference type="PANTHER" id="PTHR33603">
    <property type="entry name" value="METHYLTRANSFERASE"/>
    <property type="match status" value="1"/>
</dbReference>
<feature type="binding site" evidence="6">
    <location>
        <begin position="123"/>
        <end position="128"/>
    </location>
    <ligand>
        <name>S-adenosyl-L-methionine</name>
        <dbReference type="ChEBI" id="CHEBI:59789"/>
    </ligand>
</feature>
<dbReference type="PANTHER" id="PTHR33603:SF1">
    <property type="entry name" value="RIBOSOMAL RNA LARGE SUBUNIT METHYLTRANSFERASE H"/>
    <property type="match status" value="1"/>
</dbReference>
<dbReference type="Proteomes" id="UP000662914">
    <property type="component" value="Chromosome"/>
</dbReference>
<comment type="subcellular location">
    <subcellularLocation>
        <location evidence="6">Cytoplasm</location>
    </subcellularLocation>
</comment>
<dbReference type="InterPro" id="IPR029028">
    <property type="entry name" value="Alpha/beta_knot_MTases"/>
</dbReference>
<keyword evidence="6" id="KW-0963">Cytoplasm</keyword>
<dbReference type="Pfam" id="PF02590">
    <property type="entry name" value="SPOUT_MTase"/>
    <property type="match status" value="1"/>
</dbReference>
<evidence type="ECO:0000256" key="1">
    <source>
        <dbReference type="ARBA" id="ARBA00022552"/>
    </source>
</evidence>
<evidence type="ECO:0000256" key="4">
    <source>
        <dbReference type="ARBA" id="ARBA00022691"/>
    </source>
</evidence>
<dbReference type="PIRSF" id="PIRSF004505">
    <property type="entry name" value="MT_bac"/>
    <property type="match status" value="1"/>
</dbReference>
<dbReference type="Gene3D" id="3.40.1280.10">
    <property type="match status" value="1"/>
</dbReference>
<accession>A0A809S1N7</accession>
<dbReference type="GO" id="GO:0005737">
    <property type="term" value="C:cytoplasm"/>
    <property type="evidence" value="ECO:0007669"/>
    <property type="project" value="UniProtKB-SubCell"/>
</dbReference>
<evidence type="ECO:0000256" key="5">
    <source>
        <dbReference type="ARBA" id="ARBA00038303"/>
    </source>
</evidence>
<keyword evidence="4 6" id="KW-0949">S-adenosyl-L-methionine</keyword>
<evidence type="ECO:0000313" key="8">
    <source>
        <dbReference type="Proteomes" id="UP000662914"/>
    </source>
</evidence>
<feature type="binding site" evidence="6">
    <location>
        <position position="73"/>
    </location>
    <ligand>
        <name>S-adenosyl-L-methionine</name>
        <dbReference type="ChEBI" id="CHEBI:59789"/>
    </ligand>
</feature>
<dbReference type="GO" id="GO:0070038">
    <property type="term" value="F:rRNA (pseudouridine-N3-)-methyltransferase activity"/>
    <property type="evidence" value="ECO:0007669"/>
    <property type="project" value="UniProtKB-UniRule"/>
</dbReference>
<dbReference type="NCBIfam" id="NF000986">
    <property type="entry name" value="PRK00103.1-4"/>
    <property type="match status" value="1"/>
</dbReference>
<comment type="catalytic activity">
    <reaction evidence="6">
        <text>pseudouridine(1915) in 23S rRNA + S-adenosyl-L-methionine = N(3)-methylpseudouridine(1915) in 23S rRNA + S-adenosyl-L-homocysteine + H(+)</text>
        <dbReference type="Rhea" id="RHEA:42752"/>
        <dbReference type="Rhea" id="RHEA-COMP:10221"/>
        <dbReference type="Rhea" id="RHEA-COMP:10222"/>
        <dbReference type="ChEBI" id="CHEBI:15378"/>
        <dbReference type="ChEBI" id="CHEBI:57856"/>
        <dbReference type="ChEBI" id="CHEBI:59789"/>
        <dbReference type="ChEBI" id="CHEBI:65314"/>
        <dbReference type="ChEBI" id="CHEBI:74486"/>
        <dbReference type="EC" id="2.1.1.177"/>
    </reaction>
</comment>
<reference evidence="7" key="1">
    <citation type="journal article" name="DNA Res.">
        <title>The physiological potential of anammox bacteria as revealed by their core genome structure.</title>
        <authorList>
            <person name="Okubo T."/>
            <person name="Toyoda A."/>
            <person name="Fukuhara K."/>
            <person name="Uchiyama I."/>
            <person name="Harigaya Y."/>
            <person name="Kuroiwa M."/>
            <person name="Suzuki T."/>
            <person name="Murakami Y."/>
            <person name="Suwa Y."/>
            <person name="Takami H."/>
        </authorList>
    </citation>
    <scope>NUCLEOTIDE SEQUENCE</scope>
    <source>
        <strain evidence="7">317325-3</strain>
    </source>
</reference>
<dbReference type="KEGG" id="ddz:DSYM_01500"/>
<dbReference type="EMBL" id="AP021857">
    <property type="protein sequence ID" value="BBO19451.1"/>
    <property type="molecule type" value="Genomic_DNA"/>
</dbReference>
<keyword evidence="1 6" id="KW-0698">rRNA processing</keyword>
<evidence type="ECO:0000256" key="2">
    <source>
        <dbReference type="ARBA" id="ARBA00022603"/>
    </source>
</evidence>
<comment type="function">
    <text evidence="6">Specifically methylates the pseudouridine at position 1915 (m3Psi1915) in 23S rRNA.</text>
</comment>
<protein>
    <recommendedName>
        <fullName evidence="6">Ribosomal RNA large subunit methyltransferase H</fullName>
        <ecNumber evidence="6">2.1.1.177</ecNumber>
    </recommendedName>
    <alternativeName>
        <fullName evidence="6">23S rRNA (pseudouridine1915-N3)-methyltransferase</fullName>
    </alternativeName>
    <alternativeName>
        <fullName evidence="6">23S rRNA m3Psi1915 methyltransferase</fullName>
    </alternativeName>
    <alternativeName>
        <fullName evidence="6">rRNA (pseudouridine-N3-)-methyltransferase RlmH</fullName>
    </alternativeName>
</protein>
<gene>
    <name evidence="6" type="primary">rlmH</name>
    <name evidence="7" type="ORF">DSYM_01500</name>
</gene>
<dbReference type="EC" id="2.1.1.177" evidence="6"/>
<comment type="similarity">
    <text evidence="5 6">Belongs to the RNA methyltransferase RlmH family.</text>
</comment>
<dbReference type="SUPFAM" id="SSF75217">
    <property type="entry name" value="alpha/beta knot"/>
    <property type="match status" value="1"/>
</dbReference>
<organism evidence="7 8">
    <name type="scientific">Candidatus Desulfobacillus denitrificans</name>
    <dbReference type="NCBI Taxonomy" id="2608985"/>
    <lineage>
        <taxon>Bacteria</taxon>
        <taxon>Pseudomonadati</taxon>
        <taxon>Pseudomonadota</taxon>
        <taxon>Betaproteobacteria</taxon>
        <taxon>Candidatus Desulfobacillus</taxon>
    </lineage>
</organism>
<evidence type="ECO:0000256" key="6">
    <source>
        <dbReference type="HAMAP-Rule" id="MF_00658"/>
    </source>
</evidence>
<dbReference type="InterPro" id="IPR003742">
    <property type="entry name" value="RlmH-like"/>
</dbReference>
<sequence>MKLLVAAVGTRMPGWADAAFTEFAKRMPRELPLELKQIKAEPRGGGKPAEALLAAEAGRLREALPPRCRLVALDERGADLTTRALAERLRRWMAGGQDVALVIGGPDGLAPEIKAAAAETLRLSSLTLPHALVRVVLAEALYRAASLLKNHPYHRE</sequence>